<sequence>MERATMVTDNDRAYTIREIRKDEVELLKDFLYEAIFIPEGVTPPPRSILDQPELRVYIDDFGSRKGDHCLVADCNGKVMGAVWTRIMDDYGHVDDDTPSLAISLYEEYRGKGIGTQMMRKMLALLKKQGFKRVSLAVQKANYAVKIYERIGFQTVDENEQEYIMVCEL</sequence>
<dbReference type="InterPro" id="IPR050276">
    <property type="entry name" value="MshD_Acetyltransferase"/>
</dbReference>
<feature type="domain" description="N-acetyltransferase" evidence="1">
    <location>
        <begin position="14"/>
        <end position="168"/>
    </location>
</feature>
<reference evidence="2" key="1">
    <citation type="journal article" date="2021" name="PeerJ">
        <title>Extensive microbial diversity within the chicken gut microbiome revealed by metagenomics and culture.</title>
        <authorList>
            <person name="Gilroy R."/>
            <person name="Ravi A."/>
            <person name="Getino M."/>
            <person name="Pursley I."/>
            <person name="Horton D.L."/>
            <person name="Alikhan N.F."/>
            <person name="Baker D."/>
            <person name="Gharbi K."/>
            <person name="Hall N."/>
            <person name="Watson M."/>
            <person name="Adriaenssens E.M."/>
            <person name="Foster-Nyarko E."/>
            <person name="Jarju S."/>
            <person name="Secka A."/>
            <person name="Antonio M."/>
            <person name="Oren A."/>
            <person name="Chaudhuri R.R."/>
            <person name="La Ragione R."/>
            <person name="Hildebrand F."/>
            <person name="Pallen M.J."/>
        </authorList>
    </citation>
    <scope>NUCLEOTIDE SEQUENCE</scope>
    <source>
        <strain evidence="2">ChiSjej1B19-5720</strain>
    </source>
</reference>
<reference evidence="2" key="2">
    <citation type="submission" date="2021-04" db="EMBL/GenBank/DDBJ databases">
        <authorList>
            <person name="Gilroy R."/>
        </authorList>
    </citation>
    <scope>NUCLEOTIDE SEQUENCE</scope>
    <source>
        <strain evidence="2">ChiSjej1B19-5720</strain>
    </source>
</reference>
<dbReference type="InterPro" id="IPR000182">
    <property type="entry name" value="GNAT_dom"/>
</dbReference>
<dbReference type="AlphaFoldDB" id="A0A9D2LS76"/>
<accession>A0A9D2LS76</accession>
<dbReference type="PANTHER" id="PTHR43617">
    <property type="entry name" value="L-AMINO ACID N-ACETYLTRANSFERASE"/>
    <property type="match status" value="1"/>
</dbReference>
<evidence type="ECO:0000313" key="2">
    <source>
        <dbReference type="EMBL" id="HJB28294.1"/>
    </source>
</evidence>
<dbReference type="CDD" id="cd04301">
    <property type="entry name" value="NAT_SF"/>
    <property type="match status" value="1"/>
</dbReference>
<protein>
    <submittedName>
        <fullName evidence="2">GNAT family N-acetyltransferase</fullName>
    </submittedName>
</protein>
<dbReference type="Gene3D" id="3.40.630.30">
    <property type="match status" value="1"/>
</dbReference>
<dbReference type="EMBL" id="DWYZ01000109">
    <property type="protein sequence ID" value="HJB28294.1"/>
    <property type="molecule type" value="Genomic_DNA"/>
</dbReference>
<organism evidence="2 3">
    <name type="scientific">Candidatus Blautia faecavium</name>
    <dbReference type="NCBI Taxonomy" id="2838487"/>
    <lineage>
        <taxon>Bacteria</taxon>
        <taxon>Bacillati</taxon>
        <taxon>Bacillota</taxon>
        <taxon>Clostridia</taxon>
        <taxon>Lachnospirales</taxon>
        <taxon>Lachnospiraceae</taxon>
        <taxon>Blautia</taxon>
    </lineage>
</organism>
<dbReference type="PROSITE" id="PS51186">
    <property type="entry name" value="GNAT"/>
    <property type="match status" value="1"/>
</dbReference>
<dbReference type="SUPFAM" id="SSF55729">
    <property type="entry name" value="Acyl-CoA N-acyltransferases (Nat)"/>
    <property type="match status" value="1"/>
</dbReference>
<dbReference type="InterPro" id="IPR016181">
    <property type="entry name" value="Acyl_CoA_acyltransferase"/>
</dbReference>
<evidence type="ECO:0000259" key="1">
    <source>
        <dbReference type="PROSITE" id="PS51186"/>
    </source>
</evidence>
<gene>
    <name evidence="2" type="ORF">IAA06_05820</name>
</gene>
<comment type="caution">
    <text evidence="2">The sequence shown here is derived from an EMBL/GenBank/DDBJ whole genome shotgun (WGS) entry which is preliminary data.</text>
</comment>
<proteinExistence type="predicted"/>
<dbReference type="Proteomes" id="UP000823842">
    <property type="component" value="Unassembled WGS sequence"/>
</dbReference>
<dbReference type="Pfam" id="PF00583">
    <property type="entry name" value="Acetyltransf_1"/>
    <property type="match status" value="1"/>
</dbReference>
<dbReference type="GO" id="GO:0016747">
    <property type="term" value="F:acyltransferase activity, transferring groups other than amino-acyl groups"/>
    <property type="evidence" value="ECO:0007669"/>
    <property type="project" value="InterPro"/>
</dbReference>
<evidence type="ECO:0000313" key="3">
    <source>
        <dbReference type="Proteomes" id="UP000823842"/>
    </source>
</evidence>
<name>A0A9D2LS76_9FIRM</name>